<dbReference type="SMART" id="SM00320">
    <property type="entry name" value="WD40"/>
    <property type="match status" value="8"/>
</dbReference>
<dbReference type="PANTHER" id="PTHR22847:SF637">
    <property type="entry name" value="WD REPEAT DOMAIN 5B"/>
    <property type="match status" value="1"/>
</dbReference>
<dbReference type="CDD" id="cd00200">
    <property type="entry name" value="WD40"/>
    <property type="match status" value="1"/>
</dbReference>
<dbReference type="OrthoDB" id="674604at2759"/>
<dbReference type="PRINTS" id="PR00320">
    <property type="entry name" value="GPROTEINBRPT"/>
</dbReference>
<feature type="repeat" description="WD" evidence="3">
    <location>
        <begin position="789"/>
        <end position="821"/>
    </location>
</feature>
<organism evidence="5 6">
    <name type="scientific">Cristinia sonorae</name>
    <dbReference type="NCBI Taxonomy" id="1940300"/>
    <lineage>
        <taxon>Eukaryota</taxon>
        <taxon>Fungi</taxon>
        <taxon>Dikarya</taxon>
        <taxon>Basidiomycota</taxon>
        <taxon>Agaricomycotina</taxon>
        <taxon>Agaricomycetes</taxon>
        <taxon>Agaricomycetidae</taxon>
        <taxon>Agaricales</taxon>
        <taxon>Pleurotineae</taxon>
        <taxon>Stephanosporaceae</taxon>
        <taxon>Cristinia</taxon>
    </lineage>
</organism>
<evidence type="ECO:0000256" key="4">
    <source>
        <dbReference type="SAM" id="MobiDB-lite"/>
    </source>
</evidence>
<evidence type="ECO:0000256" key="2">
    <source>
        <dbReference type="ARBA" id="ARBA00022737"/>
    </source>
</evidence>
<feature type="compositionally biased region" description="Acidic residues" evidence="4">
    <location>
        <begin position="393"/>
        <end position="416"/>
    </location>
</feature>
<dbReference type="InterPro" id="IPR019775">
    <property type="entry name" value="WD40_repeat_CS"/>
</dbReference>
<dbReference type="PROSITE" id="PS00678">
    <property type="entry name" value="WD_REPEATS_1"/>
    <property type="match status" value="1"/>
</dbReference>
<feature type="repeat" description="WD" evidence="3">
    <location>
        <begin position="580"/>
        <end position="621"/>
    </location>
</feature>
<dbReference type="Pfam" id="PF00400">
    <property type="entry name" value="WD40"/>
    <property type="match status" value="6"/>
</dbReference>
<dbReference type="InterPro" id="IPR015943">
    <property type="entry name" value="WD40/YVTN_repeat-like_dom_sf"/>
</dbReference>
<dbReference type="InterPro" id="IPR020472">
    <property type="entry name" value="WD40_PAC1"/>
</dbReference>
<feature type="region of interest" description="Disordered" evidence="4">
    <location>
        <begin position="391"/>
        <end position="465"/>
    </location>
</feature>
<dbReference type="PANTHER" id="PTHR22847">
    <property type="entry name" value="WD40 REPEAT PROTEIN"/>
    <property type="match status" value="1"/>
</dbReference>
<evidence type="ECO:0000313" key="5">
    <source>
        <dbReference type="EMBL" id="KAH8091428.1"/>
    </source>
</evidence>
<gene>
    <name evidence="5" type="ORF">BXZ70DRAFT_486456</name>
</gene>
<evidence type="ECO:0000313" key="6">
    <source>
        <dbReference type="Proteomes" id="UP000813824"/>
    </source>
</evidence>
<evidence type="ECO:0000256" key="3">
    <source>
        <dbReference type="PROSITE-ProRule" id="PRU00221"/>
    </source>
</evidence>
<dbReference type="InterPro" id="IPR001680">
    <property type="entry name" value="WD40_rpt"/>
</dbReference>
<feature type="repeat" description="WD" evidence="3">
    <location>
        <begin position="705"/>
        <end position="735"/>
    </location>
</feature>
<feature type="region of interest" description="Disordered" evidence="4">
    <location>
        <begin position="19"/>
        <end position="39"/>
    </location>
</feature>
<protein>
    <submittedName>
        <fullName evidence="5">Quinon protein alcohol dehydrogenase-like superfamily</fullName>
    </submittedName>
</protein>
<dbReference type="GO" id="GO:1990234">
    <property type="term" value="C:transferase complex"/>
    <property type="evidence" value="ECO:0007669"/>
    <property type="project" value="UniProtKB-ARBA"/>
</dbReference>
<dbReference type="Gene3D" id="2.130.10.10">
    <property type="entry name" value="YVTN repeat-like/Quinoprotein amine dehydrogenase"/>
    <property type="match status" value="2"/>
</dbReference>
<dbReference type="PROSITE" id="PS50294">
    <property type="entry name" value="WD_REPEATS_REGION"/>
    <property type="match status" value="4"/>
</dbReference>
<feature type="repeat" description="WD" evidence="3">
    <location>
        <begin position="536"/>
        <end position="577"/>
    </location>
</feature>
<feature type="compositionally biased region" description="Low complexity" evidence="4">
    <location>
        <begin position="427"/>
        <end position="439"/>
    </location>
</feature>
<keyword evidence="2" id="KW-0677">Repeat</keyword>
<dbReference type="PROSITE" id="PS50082">
    <property type="entry name" value="WD_REPEATS_2"/>
    <property type="match status" value="4"/>
</dbReference>
<dbReference type="EMBL" id="JAEVFJ010000036">
    <property type="protein sequence ID" value="KAH8091428.1"/>
    <property type="molecule type" value="Genomic_DNA"/>
</dbReference>
<sequence length="832" mass="90722">MVRPVSAVYEEQLIPLGQGHPLWDPSPRRDPAPRYGPGDGATYVHEVTIGDVGYLTGGSFKRLFNVCAPSSDPMNSYGVYDGFEQLEFNSRLIDQNDYHLSPGFYSVETLGRRQFGMGGGAGIAGVSGGVSCSFETTSDHGAILALGNFGCKEAVMSNADFKNFMVAHYDRWRGYACSVLGLEKELEIILVRGSIKTTHWKNATWTNKATVQGLFVQAQGGGVAQTELQLNVGVQQIGTPTIKWGPHGVAQEDMKFDQCVFLSYYKMKYRIWWITKLEAHAGENSFRRPDDDFLQGSSAMQVVQEDFAYEQDDMDPVNIILFYIFENSEAEKAIACDSDVQDLLGPDDEWPKDLLEHLYHLKPSIYVDDDNVGMLALEDAMKRKYAGDQPANFEEEEVPEPQPEDSDDLDLYDGADQDNVAGPPTQSAVETSDTTTTVAEAEEDIPDPSNDEPGSLPPDPKPIQTTIRGTTITLHAGAKNTRVIEWPLNVLYDDTADSGVVSPLVMNAAGTLVASSFDDYVIRIWRLGSNSVAHCLVAHTDTVWAIAFSPTQNKLVSGSADNGVIIWDIETGQPIHVISNGGDDSDMWSIAFSPDGKTVVAGFTTGAVRLWSVDTGTLQRDLEGHQSVIMHIEFSRAGDCLLTGSDSIGFLWNPMSGELLGSIGGQGEMMWATAFSSEGDRIITGSENSVGRIWLAESGDELVVLREHTGPVRAVAWSPGGQKVATGSLDGSVVISHSYSGERLLRLDDRLGPVNSLTWSRDEDFLACGSVDGSVTLMDGRTGRFLAKMRGHKDKIKSLIFAPDGNRLVSSSDDGTIRVWNTTDILRFVESS</sequence>
<name>A0A8K0UGV3_9AGAR</name>
<dbReference type="SUPFAM" id="SSF50998">
    <property type="entry name" value="Quinoprotein alcohol dehydrogenase-like"/>
    <property type="match status" value="1"/>
</dbReference>
<dbReference type="AlphaFoldDB" id="A0A8K0UGV3"/>
<accession>A0A8K0UGV3</accession>
<evidence type="ECO:0000256" key="1">
    <source>
        <dbReference type="ARBA" id="ARBA00022574"/>
    </source>
</evidence>
<keyword evidence="1 3" id="KW-0853">WD repeat</keyword>
<keyword evidence="6" id="KW-1185">Reference proteome</keyword>
<reference evidence="5" key="1">
    <citation type="journal article" date="2021" name="New Phytol.">
        <title>Evolutionary innovations through gain and loss of genes in the ectomycorrhizal Boletales.</title>
        <authorList>
            <person name="Wu G."/>
            <person name="Miyauchi S."/>
            <person name="Morin E."/>
            <person name="Kuo A."/>
            <person name="Drula E."/>
            <person name="Varga T."/>
            <person name="Kohler A."/>
            <person name="Feng B."/>
            <person name="Cao Y."/>
            <person name="Lipzen A."/>
            <person name="Daum C."/>
            <person name="Hundley H."/>
            <person name="Pangilinan J."/>
            <person name="Johnson J."/>
            <person name="Barry K."/>
            <person name="LaButti K."/>
            <person name="Ng V."/>
            <person name="Ahrendt S."/>
            <person name="Min B."/>
            <person name="Choi I.G."/>
            <person name="Park H."/>
            <person name="Plett J.M."/>
            <person name="Magnuson J."/>
            <person name="Spatafora J.W."/>
            <person name="Nagy L.G."/>
            <person name="Henrissat B."/>
            <person name="Grigoriev I.V."/>
            <person name="Yang Z.L."/>
            <person name="Xu J."/>
            <person name="Martin F.M."/>
        </authorList>
    </citation>
    <scope>NUCLEOTIDE SEQUENCE</scope>
    <source>
        <strain evidence="5">KKN 215</strain>
    </source>
</reference>
<dbReference type="Proteomes" id="UP000813824">
    <property type="component" value="Unassembled WGS sequence"/>
</dbReference>
<feature type="compositionally biased region" description="Acidic residues" evidence="4">
    <location>
        <begin position="440"/>
        <end position="450"/>
    </location>
</feature>
<comment type="caution">
    <text evidence="5">The sequence shown here is derived from an EMBL/GenBank/DDBJ whole genome shotgun (WGS) entry which is preliminary data.</text>
</comment>
<dbReference type="InterPro" id="IPR011047">
    <property type="entry name" value="Quinoprotein_ADH-like_sf"/>
</dbReference>
<proteinExistence type="predicted"/>